<keyword evidence="7" id="KW-0256">Endoplasmic reticulum</keyword>
<dbReference type="SUPFAM" id="SSF48371">
    <property type="entry name" value="ARM repeat"/>
    <property type="match status" value="1"/>
</dbReference>
<protein>
    <recommendedName>
        <fullName evidence="3">Nucleotide exchange factor SIL1</fullName>
    </recommendedName>
</protein>
<evidence type="ECO:0000256" key="5">
    <source>
        <dbReference type="ARBA" id="ARBA00022729"/>
    </source>
</evidence>
<dbReference type="GeneID" id="8050572"/>
<dbReference type="AlphaFoldDB" id="A0A4D5RSK6"/>
<keyword evidence="9" id="KW-0811">Translocation</keyword>
<feature type="signal peptide" evidence="12">
    <location>
        <begin position="1"/>
        <end position="19"/>
    </location>
</feature>
<organism evidence="13">
    <name type="scientific">Ixodes scapularis</name>
    <name type="common">Black-legged tick</name>
    <name type="synonym">Deer tick</name>
    <dbReference type="NCBI Taxonomy" id="6945"/>
    <lineage>
        <taxon>Eukaryota</taxon>
        <taxon>Metazoa</taxon>
        <taxon>Ecdysozoa</taxon>
        <taxon>Arthropoda</taxon>
        <taxon>Chelicerata</taxon>
        <taxon>Arachnida</taxon>
        <taxon>Acari</taxon>
        <taxon>Parasitiformes</taxon>
        <taxon>Ixodida</taxon>
        <taxon>Ixodoidea</taxon>
        <taxon>Ixodidae</taxon>
        <taxon>Ixodinae</taxon>
        <taxon>Ixodes</taxon>
    </lineage>
</organism>
<dbReference type="GO" id="GO:0015031">
    <property type="term" value="P:protein transport"/>
    <property type="evidence" value="ECO:0007669"/>
    <property type="project" value="UniProtKB-KW"/>
</dbReference>
<evidence type="ECO:0000256" key="2">
    <source>
        <dbReference type="ARBA" id="ARBA00010588"/>
    </source>
</evidence>
<keyword evidence="5 12" id="KW-0732">Signal</keyword>
<dbReference type="InterPro" id="IPR000357">
    <property type="entry name" value="HEAT"/>
</dbReference>
<dbReference type="FunFam" id="1.25.10.10:FF:001593">
    <property type="entry name" value="Sil1, putative"/>
    <property type="match status" value="1"/>
</dbReference>
<evidence type="ECO:0000256" key="10">
    <source>
        <dbReference type="ARBA" id="ARBA00023180"/>
    </source>
</evidence>
<dbReference type="VEuPathDB" id="VectorBase:ISCW004185"/>
<feature type="region of interest" description="Disordered" evidence="11">
    <location>
        <begin position="82"/>
        <end position="124"/>
    </location>
</feature>
<evidence type="ECO:0000256" key="12">
    <source>
        <dbReference type="SAM" id="SignalP"/>
    </source>
</evidence>
<dbReference type="PANTHER" id="PTHR19316">
    <property type="entry name" value="PROTEIN FOLDING REGULATOR"/>
    <property type="match status" value="1"/>
</dbReference>
<dbReference type="VEuPathDB" id="VectorBase:ISCI004185"/>
<keyword evidence="8" id="KW-0653">Protein transport</keyword>
<dbReference type="CTD" id="64374"/>
<comment type="subcellular location">
    <subcellularLocation>
        <location evidence="1">Endoplasmic reticulum lumen</location>
    </subcellularLocation>
</comment>
<dbReference type="PANTHER" id="PTHR19316:SF35">
    <property type="entry name" value="NUCLEOTIDE EXCHANGE FACTOR SIL1"/>
    <property type="match status" value="1"/>
</dbReference>
<evidence type="ECO:0000256" key="8">
    <source>
        <dbReference type="ARBA" id="ARBA00022927"/>
    </source>
</evidence>
<feature type="region of interest" description="Disordered" evidence="11">
    <location>
        <begin position="28"/>
        <end position="50"/>
    </location>
</feature>
<evidence type="ECO:0000256" key="4">
    <source>
        <dbReference type="ARBA" id="ARBA00022448"/>
    </source>
</evidence>
<accession>A0A4D5RSK6</accession>
<dbReference type="InterPro" id="IPR016024">
    <property type="entry name" value="ARM-type_fold"/>
</dbReference>
<evidence type="ECO:0000256" key="11">
    <source>
        <dbReference type="SAM" id="MobiDB-lite"/>
    </source>
</evidence>
<comment type="similarity">
    <text evidence="2">Belongs to the SIL1 family.</text>
</comment>
<evidence type="ECO:0000256" key="1">
    <source>
        <dbReference type="ARBA" id="ARBA00004319"/>
    </source>
</evidence>
<dbReference type="InterPro" id="IPR011989">
    <property type="entry name" value="ARM-like"/>
</dbReference>
<name>A0A4D5RSK6_IXOSC</name>
<keyword evidence="6" id="KW-0677">Repeat</keyword>
<reference evidence="13" key="1">
    <citation type="submission" date="2019-04" db="EMBL/GenBank/DDBJ databases">
        <title>An insight into the mialome of Ixodes scapularis.</title>
        <authorList>
            <person name="Ribeiro J.M."/>
            <person name="Mather T.N."/>
            <person name="Karim S."/>
        </authorList>
    </citation>
    <scope>NUCLEOTIDE SEQUENCE</scope>
</reference>
<dbReference type="InterPro" id="IPR050693">
    <property type="entry name" value="Hsp70_NEF-Inhibitors"/>
</dbReference>
<keyword evidence="10" id="KW-0325">Glycoprotein</keyword>
<evidence type="ECO:0000256" key="3">
    <source>
        <dbReference type="ARBA" id="ARBA00015352"/>
    </source>
</evidence>
<dbReference type="GO" id="GO:0005788">
    <property type="term" value="C:endoplasmic reticulum lumen"/>
    <property type="evidence" value="ECO:0007669"/>
    <property type="project" value="UniProtKB-SubCell"/>
</dbReference>
<proteinExistence type="inferred from homology"/>
<evidence type="ECO:0000256" key="6">
    <source>
        <dbReference type="ARBA" id="ARBA00022737"/>
    </source>
</evidence>
<dbReference type="OrthoDB" id="448649at2759"/>
<keyword evidence="4" id="KW-0813">Transport</keyword>
<sequence>MRLLCLAAALLVLLERGQTQQHDLTVAANEGASAEQEREQAEDEEDEPARHFKATREWQEVQPGEVLPRGVHVRLDLETGRREAKRLDDEEPGESQKRTDVSKEGRLLLEEAKDDSSKSLPEKPRAAWRAEEFKKKMSSLKLKAKSDSEIVRGLLDHYRNATAAGKEPLLRDLEYLVHQYDTAVDFIRMDGLLVIVPDLNSTSETLRELVAFTLGSALQGNPQVQSSVLEFGLLPQLLRLVAMDPSSRVRSRCLFALSCLVRHLPAAQEALMHHGGLTVLAGLFAMGSSSSAKLQLKAVTLIHDLLVEQRLRQGDDHAQVNKLQEGIQLYGFCSLVPELLQSPDVDAQEKVVQAMLSLAEICHKEFQVHLPRLHSLLNAYQREVHSESQLKTLEQTSDYFEGLLHSLSQLLDSLERKQKDEL</sequence>
<dbReference type="Gene3D" id="1.25.10.10">
    <property type="entry name" value="Leucine-rich Repeat Variant"/>
    <property type="match status" value="1"/>
</dbReference>
<evidence type="ECO:0000313" key="13">
    <source>
        <dbReference type="EMBL" id="MOY40270.1"/>
    </source>
</evidence>
<dbReference type="VEuPathDB" id="VectorBase:ISCP_015639"/>
<feature type="chain" id="PRO_5020021007" description="Nucleotide exchange factor SIL1" evidence="12">
    <location>
        <begin position="20"/>
        <end position="422"/>
    </location>
</feature>
<dbReference type="RefSeq" id="XP_029849386.2">
    <property type="nucleotide sequence ID" value="XM_029993526.4"/>
</dbReference>
<evidence type="ECO:0000256" key="9">
    <source>
        <dbReference type="ARBA" id="ARBA00023010"/>
    </source>
</evidence>
<evidence type="ECO:0000256" key="7">
    <source>
        <dbReference type="ARBA" id="ARBA00022824"/>
    </source>
</evidence>
<dbReference type="Pfam" id="PF02985">
    <property type="entry name" value="HEAT"/>
    <property type="match status" value="1"/>
</dbReference>
<dbReference type="EMBL" id="GHJT01006299">
    <property type="protein sequence ID" value="MOY40270.1"/>
    <property type="molecule type" value="Transcribed_RNA"/>
</dbReference>